<evidence type="ECO:0000256" key="1">
    <source>
        <dbReference type="SAM" id="Phobius"/>
    </source>
</evidence>
<accession>A0A3N0GPF6</accession>
<dbReference type="EMBL" id="RJSF01000040">
    <property type="protein sequence ID" value="RNM14106.1"/>
    <property type="molecule type" value="Genomic_DNA"/>
</dbReference>
<feature type="transmembrane region" description="Helical" evidence="1">
    <location>
        <begin position="344"/>
        <end position="362"/>
    </location>
</feature>
<dbReference type="RefSeq" id="WP_123223513.1">
    <property type="nucleotide sequence ID" value="NZ_RJSF01000040.1"/>
</dbReference>
<feature type="transmembrane region" description="Helical" evidence="1">
    <location>
        <begin position="252"/>
        <end position="281"/>
    </location>
</feature>
<evidence type="ECO:0008006" key="4">
    <source>
        <dbReference type="Google" id="ProtNLM"/>
    </source>
</evidence>
<keyword evidence="1" id="KW-1133">Transmembrane helix</keyword>
<organism evidence="2 3">
    <name type="scientific">Nocardioides pocheonensis</name>
    <dbReference type="NCBI Taxonomy" id="661485"/>
    <lineage>
        <taxon>Bacteria</taxon>
        <taxon>Bacillati</taxon>
        <taxon>Actinomycetota</taxon>
        <taxon>Actinomycetes</taxon>
        <taxon>Propionibacteriales</taxon>
        <taxon>Nocardioidaceae</taxon>
        <taxon>Nocardioides</taxon>
    </lineage>
</organism>
<name>A0A3N0GPF6_9ACTN</name>
<protein>
    <recommendedName>
        <fullName evidence="4">Glycosyltransferase RgtA/B/C/D-like domain-containing protein</fullName>
    </recommendedName>
</protein>
<gene>
    <name evidence="2" type="ORF">EFL26_14345</name>
</gene>
<reference evidence="2 3" key="1">
    <citation type="submission" date="2018-11" db="EMBL/GenBank/DDBJ databases">
        <authorList>
            <person name="Li F."/>
        </authorList>
    </citation>
    <scope>NUCLEOTIDE SEQUENCE [LARGE SCALE GENOMIC DNA]</scope>
    <source>
        <strain evidence="2 3">Gsoil 818</strain>
    </source>
</reference>
<evidence type="ECO:0000313" key="2">
    <source>
        <dbReference type="EMBL" id="RNM14106.1"/>
    </source>
</evidence>
<dbReference type="AlphaFoldDB" id="A0A3N0GPF6"/>
<keyword evidence="1" id="KW-0472">Membrane</keyword>
<evidence type="ECO:0000313" key="3">
    <source>
        <dbReference type="Proteomes" id="UP000279994"/>
    </source>
</evidence>
<proteinExistence type="predicted"/>
<sequence length="485" mass="52847">MSSDVIASPTAGTEGSPRALGFDRFATAILYVVTFALGAVSSAQIDLWWLLRAGQDIWHTHHVSLVERYSHTAAGRYWSNHEWLWEAIAYLLHRAGGMPLLSAWTGAVVATTAWVMRRNSRALGYVVPIVLGIALPLMSVSWTIRPQVTSMLLFAVTMLLLARERYAWIPALFLVWANLHAQVVMGGALLGVATLASLVDLARTRSADAARRARHLALTTAVSAAATLVNPLGPRLWTYVLDANGRPGQDRIAEWATAFSSPVGAAIFWPLVVVTIVLAVRRRARLRTWADRVPALAALVMAPLAMTAIRNIPFFVVAVVPLWMTLLEFHTRHPVGTVRRWREALVAVALLAAVGVGTVWAAQPPKLAWHPVSSGLASALRGCPGPLYNDYDQGAALIWFVPDVKVFVDNRQDPYPASVIDASMGLAPSDYRRTFDRFGIRCALLHRRSALAAAVLRDGWTPTYEDGTSVVLVPPATPRATSATE</sequence>
<keyword evidence="3" id="KW-1185">Reference proteome</keyword>
<feature type="transmembrane region" description="Helical" evidence="1">
    <location>
        <begin position="293"/>
        <end position="324"/>
    </location>
</feature>
<dbReference type="OrthoDB" id="3463714at2"/>
<feature type="transmembrane region" description="Helical" evidence="1">
    <location>
        <begin position="122"/>
        <end position="144"/>
    </location>
</feature>
<feature type="transmembrane region" description="Helical" evidence="1">
    <location>
        <begin position="28"/>
        <end position="51"/>
    </location>
</feature>
<feature type="transmembrane region" description="Helical" evidence="1">
    <location>
        <begin position="213"/>
        <end position="232"/>
    </location>
</feature>
<keyword evidence="1" id="KW-0812">Transmembrane</keyword>
<dbReference type="Proteomes" id="UP000279994">
    <property type="component" value="Unassembled WGS sequence"/>
</dbReference>
<comment type="caution">
    <text evidence="2">The sequence shown here is derived from an EMBL/GenBank/DDBJ whole genome shotgun (WGS) entry which is preliminary data.</text>
</comment>
<feature type="transmembrane region" description="Helical" evidence="1">
    <location>
        <begin position="183"/>
        <end position="201"/>
    </location>
</feature>